<organism evidence="1 2">
    <name type="scientific">Megamonas rupellensis</name>
    <dbReference type="NCBI Taxonomy" id="491921"/>
    <lineage>
        <taxon>Bacteria</taxon>
        <taxon>Bacillati</taxon>
        <taxon>Bacillota</taxon>
        <taxon>Negativicutes</taxon>
        <taxon>Selenomonadales</taxon>
        <taxon>Selenomonadaceae</taxon>
        <taxon>Megamonas</taxon>
    </lineage>
</organism>
<proteinExistence type="predicted"/>
<name>A0A412CBM6_9FIRM</name>
<sequence length="390" mass="47443">MDRFFFDTIINIWMKVKVNKMTDDVKLENEEVEKTKIDLIPKTSDMDKEFNWFDLIKCEYKINSICYEIYLPASFFKIHEFLSKDINIKDKEQYVFNFDCLKVNDKTLKEYFDTCEENKNDINFDILIKYCRPLYYSQKTKDAYMRDRKQSNNVLKQEFKDFYCLFAQKELDIKNNLSKIYHWFKLFILFRCIKIGGIPEHYDKELSENESELKKIRITKFFSLETDNATIAPLDGELDNERYIYIKKFYALIWNTISEKDMYNVINTIVLVKYMEKELINLVERTLYEINNNRIIKDNNNIYVMSAKSCMNTFIKGYRDYREQNKYYKALCIKLKNLPINAICLVEIYLMNYRKKLYWRKVINDISNKMIIECDFNNFDELSIQVRHFF</sequence>
<comment type="caution">
    <text evidence="1">The sequence shown here is derived from an EMBL/GenBank/DDBJ whole genome shotgun (WGS) entry which is preliminary data.</text>
</comment>
<dbReference type="Proteomes" id="UP000286147">
    <property type="component" value="Unassembled WGS sequence"/>
</dbReference>
<reference evidence="1 2" key="1">
    <citation type="submission" date="2018-08" db="EMBL/GenBank/DDBJ databases">
        <title>A genome reference for cultivated species of the human gut microbiota.</title>
        <authorList>
            <person name="Zou Y."/>
            <person name="Xue W."/>
            <person name="Luo G."/>
        </authorList>
    </citation>
    <scope>NUCLEOTIDE SEQUENCE [LARGE SCALE GENOMIC DNA]</scope>
    <source>
        <strain evidence="1 2">AF27-12</strain>
    </source>
</reference>
<accession>A0A412CBM6</accession>
<dbReference type="AlphaFoldDB" id="A0A412CBM6"/>
<dbReference type="EMBL" id="QRTP01000050">
    <property type="protein sequence ID" value="RGQ77035.1"/>
    <property type="molecule type" value="Genomic_DNA"/>
</dbReference>
<protein>
    <submittedName>
        <fullName evidence="1">Uncharacterized protein</fullName>
    </submittedName>
</protein>
<evidence type="ECO:0000313" key="1">
    <source>
        <dbReference type="EMBL" id="RGQ77035.1"/>
    </source>
</evidence>
<evidence type="ECO:0000313" key="2">
    <source>
        <dbReference type="Proteomes" id="UP000286147"/>
    </source>
</evidence>
<gene>
    <name evidence="1" type="ORF">DWY77_11695</name>
</gene>